<gene>
    <name evidence="2" type="ORF">EAH78_18255</name>
</gene>
<proteinExistence type="predicted"/>
<organism evidence="2 3">
    <name type="scientific">Pseudomonas arsenicoxydans</name>
    <dbReference type="NCBI Taxonomy" id="702115"/>
    <lineage>
        <taxon>Bacteria</taxon>
        <taxon>Pseudomonadati</taxon>
        <taxon>Pseudomonadota</taxon>
        <taxon>Gammaproteobacteria</taxon>
        <taxon>Pseudomonadales</taxon>
        <taxon>Pseudomonadaceae</taxon>
        <taxon>Pseudomonas</taxon>
    </lineage>
</organism>
<evidence type="ECO:0000313" key="2">
    <source>
        <dbReference type="EMBL" id="TPG76306.1"/>
    </source>
</evidence>
<dbReference type="Proteomes" id="UP000317933">
    <property type="component" value="Unassembled WGS sequence"/>
</dbReference>
<dbReference type="AlphaFoldDB" id="A0A502HSD4"/>
<evidence type="ECO:0000259" key="1">
    <source>
        <dbReference type="Pfam" id="PF06890"/>
    </source>
</evidence>
<feature type="domain" description="Bacteriophage Mu Gp45 N-terminal" evidence="1">
    <location>
        <begin position="25"/>
        <end position="65"/>
    </location>
</feature>
<sequence>MSNVNFLAKLVKYVDAKRQAAVSYLGTPQDIGVLLPYGMHSSPPAGAVFVVLPMSGRASDAVGIPNASWLRKLELKPGEMYVGNDVAGTRILFKEAGGIEVLATADVVVHAPRGAVVNGDTTVNGNAVINGDTDITGTLKVAGVVVNGHVHANPEGGNVGPME</sequence>
<reference evidence="2 3" key="1">
    <citation type="journal article" date="2019" name="Environ. Microbiol.">
        <title>Species interactions and distinct microbial communities in high Arctic permafrost affected cryosols are associated with the CH4 and CO2 gas fluxes.</title>
        <authorList>
            <person name="Altshuler I."/>
            <person name="Hamel J."/>
            <person name="Turney S."/>
            <person name="Magnuson E."/>
            <person name="Levesque R."/>
            <person name="Greer C."/>
            <person name="Whyte L.G."/>
        </authorList>
    </citation>
    <scope>NUCLEOTIDE SEQUENCE [LARGE SCALE GENOMIC DNA]</scope>
    <source>
        <strain evidence="2 3">E3</strain>
    </source>
</reference>
<evidence type="ECO:0000313" key="3">
    <source>
        <dbReference type="Proteomes" id="UP000317933"/>
    </source>
</evidence>
<name>A0A502HSD4_9PSED</name>
<dbReference type="EMBL" id="RCZE01000008">
    <property type="protein sequence ID" value="TPG76306.1"/>
    <property type="molecule type" value="Genomic_DNA"/>
</dbReference>
<accession>A0A502HSD4</accession>
<comment type="caution">
    <text evidence="2">The sequence shown here is derived from an EMBL/GenBank/DDBJ whole genome shotgun (WGS) entry which is preliminary data.</text>
</comment>
<dbReference type="InterPro" id="IPR053861">
    <property type="entry name" value="Phage_Mu_Gp45_N"/>
</dbReference>
<dbReference type="Pfam" id="PF06890">
    <property type="entry name" value="Phage_Mu_Gp45"/>
    <property type="match status" value="1"/>
</dbReference>
<protein>
    <recommendedName>
        <fullName evidence="1">Bacteriophage Mu Gp45 N-terminal domain-containing protein</fullName>
    </recommendedName>
</protein>